<dbReference type="EMBL" id="DS232268">
    <property type="protein sequence ID" value="EDS38802.1"/>
    <property type="molecule type" value="Genomic_DNA"/>
</dbReference>
<dbReference type="Proteomes" id="UP000002320">
    <property type="component" value="Unassembled WGS sequence"/>
</dbReference>
<feature type="region of interest" description="Disordered" evidence="1">
    <location>
        <begin position="457"/>
        <end position="682"/>
    </location>
</feature>
<feature type="region of interest" description="Disordered" evidence="1">
    <location>
        <begin position="770"/>
        <end position="794"/>
    </location>
</feature>
<feature type="compositionally biased region" description="Basic residues" evidence="1">
    <location>
        <begin position="664"/>
        <end position="675"/>
    </location>
</feature>
<evidence type="ECO:0000313" key="4">
    <source>
        <dbReference type="Proteomes" id="UP000002320"/>
    </source>
</evidence>
<feature type="compositionally biased region" description="Low complexity" evidence="1">
    <location>
        <begin position="1287"/>
        <end position="1302"/>
    </location>
</feature>
<accession>B0X1S4</accession>
<feature type="compositionally biased region" description="Low complexity" evidence="1">
    <location>
        <begin position="501"/>
        <end position="520"/>
    </location>
</feature>
<feature type="compositionally biased region" description="Acidic residues" evidence="1">
    <location>
        <begin position="69"/>
        <end position="91"/>
    </location>
</feature>
<dbReference type="VEuPathDB" id="VectorBase:CPIJ013402"/>
<dbReference type="PANTHER" id="PTHR48125">
    <property type="entry name" value="LP07818P1"/>
    <property type="match status" value="1"/>
</dbReference>
<feature type="compositionally biased region" description="Low complexity" evidence="1">
    <location>
        <begin position="319"/>
        <end position="328"/>
    </location>
</feature>
<feature type="compositionally biased region" description="Basic and acidic residues" evidence="1">
    <location>
        <begin position="2329"/>
        <end position="2343"/>
    </location>
</feature>
<feature type="compositionally biased region" description="Polar residues" evidence="1">
    <location>
        <begin position="347"/>
        <end position="357"/>
    </location>
</feature>
<keyword evidence="4" id="KW-1185">Reference proteome</keyword>
<feature type="compositionally biased region" description="Pro residues" evidence="1">
    <location>
        <begin position="544"/>
        <end position="553"/>
    </location>
</feature>
<feature type="region of interest" description="Disordered" evidence="1">
    <location>
        <begin position="2123"/>
        <end position="2152"/>
    </location>
</feature>
<evidence type="ECO:0000313" key="3">
    <source>
        <dbReference type="EnsemblMetazoa" id="CPIJ013402-PA"/>
    </source>
</evidence>
<feature type="region of interest" description="Disordered" evidence="1">
    <location>
        <begin position="67"/>
        <end position="375"/>
    </location>
</feature>
<feature type="compositionally biased region" description="Low complexity" evidence="1">
    <location>
        <begin position="722"/>
        <end position="739"/>
    </location>
</feature>
<dbReference type="InParanoid" id="B0X1S4"/>
<dbReference type="KEGG" id="cqu:CpipJ_CPIJ013402"/>
<reference evidence="2" key="1">
    <citation type="submission" date="2007-03" db="EMBL/GenBank/DDBJ databases">
        <title>Annotation of Culex pipiens quinquefasciatus.</title>
        <authorList>
            <consortium name="The Broad Institute Genome Sequencing Platform"/>
            <person name="Atkinson P.W."/>
            <person name="Hemingway J."/>
            <person name="Christensen B.M."/>
            <person name="Higgs S."/>
            <person name="Kodira C."/>
            <person name="Hannick L."/>
            <person name="Megy K."/>
            <person name="O'Leary S."/>
            <person name="Pearson M."/>
            <person name="Haas B.J."/>
            <person name="Mauceli E."/>
            <person name="Wortman J.R."/>
            <person name="Lee N.H."/>
            <person name="Guigo R."/>
            <person name="Stanke M."/>
            <person name="Alvarado L."/>
            <person name="Amedeo P."/>
            <person name="Antoine C.H."/>
            <person name="Arensburger P."/>
            <person name="Bidwell S.L."/>
            <person name="Crawford M."/>
            <person name="Camaro F."/>
            <person name="Devon K."/>
            <person name="Engels R."/>
            <person name="Hammond M."/>
            <person name="Howarth C."/>
            <person name="Koehrsen M."/>
            <person name="Lawson D."/>
            <person name="Montgomery P."/>
            <person name="Nene V."/>
            <person name="Nusbaum C."/>
            <person name="Puiu D."/>
            <person name="Romero-Severson J."/>
            <person name="Severson D.W."/>
            <person name="Shumway M."/>
            <person name="Sisk P."/>
            <person name="Stolte C."/>
            <person name="Zeng Q."/>
            <person name="Eisenstadt E."/>
            <person name="Fraser-Liggett C."/>
            <person name="Strausberg R."/>
            <person name="Galagan J."/>
            <person name="Birren B."/>
            <person name="Collins F.H."/>
        </authorList>
    </citation>
    <scope>NUCLEOTIDE SEQUENCE [LARGE SCALE GENOMIC DNA]</scope>
    <source>
        <strain evidence="2">JHB</strain>
    </source>
</reference>
<feature type="region of interest" description="Disordered" evidence="1">
    <location>
        <begin position="1257"/>
        <end position="1488"/>
    </location>
</feature>
<name>B0X1S4_CULQU</name>
<feature type="compositionally biased region" description="Low complexity" evidence="1">
    <location>
        <begin position="193"/>
        <end position="205"/>
    </location>
</feature>
<dbReference type="HOGENOM" id="CLU_229748_0_0_1"/>
<feature type="compositionally biased region" description="Polar residues" evidence="1">
    <location>
        <begin position="773"/>
        <end position="789"/>
    </location>
</feature>
<dbReference type="VEuPathDB" id="VectorBase:CQUJHB007983"/>
<feature type="compositionally biased region" description="Low complexity" evidence="1">
    <location>
        <begin position="528"/>
        <end position="539"/>
    </location>
</feature>
<feature type="region of interest" description="Disordered" evidence="1">
    <location>
        <begin position="700"/>
        <end position="741"/>
    </location>
</feature>
<dbReference type="OrthoDB" id="20799at2759"/>
<dbReference type="OMA" id="QEIQVYT"/>
<feature type="region of interest" description="Disordered" evidence="1">
    <location>
        <begin position="1"/>
        <end position="50"/>
    </location>
</feature>
<feature type="compositionally biased region" description="Low complexity" evidence="1">
    <location>
        <begin position="457"/>
        <end position="479"/>
    </location>
</feature>
<dbReference type="eggNOG" id="KOG1700">
    <property type="taxonomic scope" value="Eukaryota"/>
</dbReference>
<feature type="region of interest" description="Disordered" evidence="1">
    <location>
        <begin position="2264"/>
        <end position="2343"/>
    </location>
</feature>
<protein>
    <submittedName>
        <fullName evidence="2 3">Mical</fullName>
    </submittedName>
</protein>
<proteinExistence type="predicted"/>
<evidence type="ECO:0000313" key="2">
    <source>
        <dbReference type="EMBL" id="EDS38802.1"/>
    </source>
</evidence>
<feature type="compositionally biased region" description="Basic and acidic residues" evidence="1">
    <location>
        <begin position="92"/>
        <end position="103"/>
    </location>
</feature>
<feature type="region of interest" description="Disordered" evidence="1">
    <location>
        <begin position="872"/>
        <end position="901"/>
    </location>
</feature>
<dbReference type="STRING" id="7176.B0X1S4"/>
<organism>
    <name type="scientific">Culex quinquefasciatus</name>
    <name type="common">Southern house mosquito</name>
    <name type="synonym">Culex pungens</name>
    <dbReference type="NCBI Taxonomy" id="7176"/>
    <lineage>
        <taxon>Eukaryota</taxon>
        <taxon>Metazoa</taxon>
        <taxon>Ecdysozoa</taxon>
        <taxon>Arthropoda</taxon>
        <taxon>Hexapoda</taxon>
        <taxon>Insecta</taxon>
        <taxon>Pterygota</taxon>
        <taxon>Neoptera</taxon>
        <taxon>Endopterygota</taxon>
        <taxon>Diptera</taxon>
        <taxon>Nematocera</taxon>
        <taxon>Culicoidea</taxon>
        <taxon>Culicidae</taxon>
        <taxon>Culicinae</taxon>
        <taxon>Culicini</taxon>
        <taxon>Culex</taxon>
        <taxon>Culex</taxon>
    </lineage>
</organism>
<feature type="region of interest" description="Disordered" evidence="1">
    <location>
        <begin position="923"/>
        <end position="1031"/>
    </location>
</feature>
<evidence type="ECO:0000256" key="1">
    <source>
        <dbReference type="SAM" id="MobiDB-lite"/>
    </source>
</evidence>
<feature type="compositionally biased region" description="Polar residues" evidence="1">
    <location>
        <begin position="877"/>
        <end position="888"/>
    </location>
</feature>
<feature type="region of interest" description="Disordered" evidence="1">
    <location>
        <begin position="1908"/>
        <end position="1929"/>
    </location>
</feature>
<feature type="compositionally biased region" description="Basic and acidic residues" evidence="1">
    <location>
        <begin position="1079"/>
        <end position="1088"/>
    </location>
</feature>
<feature type="compositionally biased region" description="Polar residues" evidence="1">
    <location>
        <begin position="2266"/>
        <end position="2309"/>
    </location>
</feature>
<dbReference type="PANTHER" id="PTHR48125:SF12">
    <property type="entry name" value="AT HOOK TRANSCRIPTION FACTOR FAMILY-RELATED"/>
    <property type="match status" value="1"/>
</dbReference>
<feature type="region of interest" description="Disordered" evidence="1">
    <location>
        <begin position="1062"/>
        <end position="1115"/>
    </location>
</feature>
<feature type="compositionally biased region" description="Basic and acidic residues" evidence="1">
    <location>
        <begin position="160"/>
        <end position="179"/>
    </location>
</feature>
<gene>
    <name evidence="3" type="primary">6046376</name>
    <name evidence="2" type="ORF">CpipJ_CPIJ013402</name>
</gene>
<sequence>MEVIDENEWTDRNFGTESDESDEEMSSSDESDSDSDSDYEEAAGSPLGAQTLQLASEWISDKRFSNMVDSDDDFYGYSSEDDEADSQTEGEELARAREMRMQEVKLMPPPTLPTDTETEVPPKSVVEPPTTAVPQSNLNEPCTSSSTFGNNPPAPPVESAEEKAIREKMLQKLSVREQWLHSSTPSPPPQGPPTYGTAGANTTPVGTPPPSEPPKPKTSFFGGLMNSLSTLIKSDKQQSPPKPLQSPPKDSPPEVTPVVIPPSPSPSIRRLAQSSPKPPPSPTPSLRRQNQKQPEVPGSPTPSLKKHRKHKPATPSPTPSTASRVSSSGHPDDIEFEEVFKEDLKECNSSGRSTPQKQLKRRSRPKVREEGEDDFLEKIKQDQAALDRRMKKVDAQKFKSNMQSIKSAVEGPRIVGVKSEKDVSKFFTGAKVEAKPKQLPNKDVSALQGVNLAKYFPNANPAPTTSPKASATPSSVSSVEGSPMLTRKKSSEVDLMKYFGPSTAKSSPSTPSSLASPAISRKNSVESPVTVQKTTPKPTINLAPKPPVVPLPPKKNILAFQPIKKSSTESTIAPAPPSPGPTKNALAFQPVAGGKTPPSPKAAPKASSSPPKKTPTTRKSPDDDKLFDDLLKDIDKSPLSAKKLTKTSPPTKKKTSDDRVSPKPVKKSKPPTPKRRSPDLDEQLFEDLLGDVDDSVVENFEEIVGLPKPKQSPKPTKKKLSPKQSPKPVKKPTAPAVPKMTVKRPPFKITVPVKMQETLEEIYLASLSKLDTRSASSTSLNTIDTPIKSNSEHDLGKVDEAFEALLQEPTVTTVTEPIKNQPFQAPQRKRTSPPKQAGAESGAKATSETRTAERTVVSQVVPIAPATPKVTKKIVETPQSKLSNQTELKQAAESPKPAQKFPLKLKQAGSATSLDKVATVPKKVDTGSKPATPVVARKVTSSPVDKVAMSETATPILTRKNVTSEQLPTAGTPVLTRKPTNSNLPMAVTNGEVVPKSAPANKVVKEPPTPVASRKTDTATKPSTPIATKKIVSPAPGSATIVLAKNSSVSIEATPIATKTIDKTESVKPVSASSTPVLTKHDTAKEPQEPAIVAPTSPTEEPKLEEKPKQRKLSSDEVCFEELRKKHEAAFRGELEQAAAPVQELVDSKPVDVPRTLSEFRSSIICKPAPLRSAQQDGPASPVSDKINELVAEIMPGANLDDMIDDVPVPVERKKSSFAKMFHKLQRANTIAAMEASSLKPLAAKPNDEEYKIEVIRETPAKKESPQPDRMKINLERSAQIKEQYAKQKAPSPPKAAKVIPPTEVGRTGSFKIQSALPKEEPVQRQESAPVPAERRSPTKKQLPTTPKSLERTESLKVTAPIPMERRSPTKKQLPIAQIPVERTEPLKIKVVPVQKQESAPVPAERRSPTKKQLPATPKPLERTTSLKVNAESAQKLEPAPKPMERKSPKKQLPTLTKPLERTTSLRVTAEAPKLERKPFQLPTTPNDIDHQLSILSREPGSSANKPFVVDFDDLLDSVETTEVVSFDDLLSSDDEKPAKTIPRVAEQKLPAENMVMSVQTVPKVTEQTKPLLVQKIAVTPVVPKLPEQNKVVSAEKIATAPIKVTEKKLDASELIKPVAVQTSKIEQIAPKNPLSEKEFTQAAQQLTDKFLNAQPKKIQETPSEQKDLKAEAMMTVLTEATDISVKETDLFDSLCETLNQDSLISKSTTSLSTLPDLVSMTQKPTIEESKPLKVLDFTDKIKQIANHVPQEIQVYTLHTEEDKPAPQPSTSGVTNNYAHILKDITSGIVGSNLDMSVTYEPPPAIDRKPKSDFTTYKQMLQEKSHESPEPPSQQPQRPLRKPKPIERSVSPIVARPFDNSICVNPRRARKSPSIENIAIEQVFVKQDDKVIDTFYVVPEQSRQLKRRSKSYDRLEVPSSSKASARQAKHSLDELRDYGFDIEPPSTVKHLVNPRLRHLDFEGSDEELSSFREPKRFERVRKCNSTTDTSKLDVEATRVDIDRESPIPRSTDFSKWEAILDRGVPYYKEQKHQKKEDVKTLERKLEDLKVERKPRKRFPAKTTIPKDYDPQEYVPRINRRFEEPDSDLPKWYDPDEYVPKAQRGNPMYETEVPVSRSHRAYDMEVPTSRPQRVSAHEMEMPVSRPQRTSAHEMEVPISRVGGRYYHEPMHLEDYPVSHTLPRSKTATHIPYSSVSSRSHDLPSREITKTQYSRRANVDNSAIVSRSQRLHEKANKYIRSQISKNDPNPYIRELADTDDEDFHLPVPSSTAHRTPITTSSSYHHPMTSYGSSGSAAMSRITTKAITQPSRMTHYARKDAPSSAGASSYRRGGESSNRRDNCAIS</sequence>
<feature type="region of interest" description="Disordered" evidence="1">
    <location>
        <begin position="808"/>
        <end position="860"/>
    </location>
</feature>
<feature type="compositionally biased region" description="Polar residues" evidence="1">
    <location>
        <begin position="132"/>
        <end position="150"/>
    </location>
</feature>
<feature type="compositionally biased region" description="Basic and acidic residues" evidence="1">
    <location>
        <begin position="619"/>
        <end position="636"/>
    </location>
</feature>
<feature type="compositionally biased region" description="Basic and acidic residues" evidence="1">
    <location>
        <begin position="1257"/>
        <end position="1275"/>
    </location>
</feature>
<feature type="region of interest" description="Disordered" evidence="1">
    <location>
        <begin position="1820"/>
        <end position="1851"/>
    </location>
</feature>
<reference evidence="3" key="2">
    <citation type="submission" date="2021-02" db="UniProtKB">
        <authorList>
            <consortium name="EnsemblMetazoa"/>
        </authorList>
    </citation>
    <scope>IDENTIFICATION</scope>
    <source>
        <strain evidence="3">JHB</strain>
    </source>
</reference>
<feature type="compositionally biased region" description="Basic and acidic residues" evidence="1">
    <location>
        <begin position="330"/>
        <end position="346"/>
    </location>
</feature>
<feature type="compositionally biased region" description="Low complexity" evidence="1">
    <location>
        <begin position="602"/>
        <end position="611"/>
    </location>
</feature>
<feature type="compositionally biased region" description="Pro residues" evidence="1">
    <location>
        <begin position="240"/>
        <end position="250"/>
    </location>
</feature>
<feature type="compositionally biased region" description="Low complexity" evidence="1">
    <location>
        <begin position="113"/>
        <end position="122"/>
    </location>
</feature>
<feature type="compositionally biased region" description="Acidic residues" evidence="1">
    <location>
        <begin position="17"/>
        <end position="41"/>
    </location>
</feature>
<feature type="compositionally biased region" description="Polar residues" evidence="1">
    <location>
        <begin position="951"/>
        <end position="969"/>
    </location>
</feature>
<dbReference type="EnsemblMetazoa" id="CPIJ013402-RA">
    <property type="protein sequence ID" value="CPIJ013402-PA"/>
    <property type="gene ID" value="CPIJ013402"/>
</dbReference>